<dbReference type="InterPro" id="IPR000600">
    <property type="entry name" value="ROK"/>
</dbReference>
<dbReference type="Pfam" id="PF00480">
    <property type="entry name" value="ROK"/>
    <property type="match status" value="2"/>
</dbReference>
<dbReference type="Gene3D" id="3.30.420.40">
    <property type="match status" value="2"/>
</dbReference>
<name>A0A1F5SGF8_9BACT</name>
<dbReference type="PANTHER" id="PTHR18964">
    <property type="entry name" value="ROK (REPRESSOR, ORF, KINASE) FAMILY"/>
    <property type="match status" value="1"/>
</dbReference>
<reference evidence="2 3" key="1">
    <citation type="journal article" date="2016" name="Nat. Commun.">
        <title>Thousands of microbial genomes shed light on interconnected biogeochemical processes in an aquifer system.</title>
        <authorList>
            <person name="Anantharaman K."/>
            <person name="Brown C.T."/>
            <person name="Hug L.A."/>
            <person name="Sharon I."/>
            <person name="Castelle C.J."/>
            <person name="Probst A.J."/>
            <person name="Thomas B.C."/>
            <person name="Singh A."/>
            <person name="Wilkins M.J."/>
            <person name="Karaoz U."/>
            <person name="Brodie E.L."/>
            <person name="Williams K.H."/>
            <person name="Hubbard S.S."/>
            <person name="Banfield J.F."/>
        </authorList>
    </citation>
    <scope>NUCLEOTIDE SEQUENCE [LARGE SCALE GENOMIC DNA]</scope>
</reference>
<evidence type="ECO:0000313" key="3">
    <source>
        <dbReference type="Proteomes" id="UP000178367"/>
    </source>
</evidence>
<dbReference type="Proteomes" id="UP000178367">
    <property type="component" value="Unassembled WGS sequence"/>
</dbReference>
<comment type="caution">
    <text evidence="2">The sequence shown here is derived from an EMBL/GenBank/DDBJ whole genome shotgun (WGS) entry which is preliminary data.</text>
</comment>
<dbReference type="AlphaFoldDB" id="A0A1F5SGF8"/>
<dbReference type="CDD" id="cd23763">
    <property type="entry name" value="ASKHA_ATPase_ROK"/>
    <property type="match status" value="1"/>
</dbReference>
<evidence type="ECO:0008006" key="4">
    <source>
        <dbReference type="Google" id="ProtNLM"/>
    </source>
</evidence>
<sequence length="287" mass="30562">MPNKKYSIGIDVGGTKMAAILFDGGKIVADSILATPKDNIDHFMIMLKALIDPLLDKAREMRVRVESIGLGAAGVPDSARKKILHSPNIPIINGVDLVSRLESILELPVLMDNDASCFVRAEAILGAGKKYKNIYGIIIGTGIGGGWWFNNDVYNGAHGGGGEPGETVIDFGDGVRLEEAYHKLTQNNPAQLAEEAYRGDILAEKTFAEVGSFLGIAFANIVNLIDPEVIIIGGGVVESSDLFLSATKKSMQKYIDSAEARKKIKIMKSKLGPMAGAIGAALLTHNA</sequence>
<dbReference type="STRING" id="1797994.A2227_00650"/>
<organism evidence="2 3">
    <name type="scientific">Candidatus Falkowbacteria bacterium RIFOXYA2_FULL_47_19</name>
    <dbReference type="NCBI Taxonomy" id="1797994"/>
    <lineage>
        <taxon>Bacteria</taxon>
        <taxon>Candidatus Falkowiibacteriota</taxon>
    </lineage>
</organism>
<dbReference type="EMBL" id="MFGB01000020">
    <property type="protein sequence ID" value="OGF25702.1"/>
    <property type="molecule type" value="Genomic_DNA"/>
</dbReference>
<gene>
    <name evidence="2" type="ORF">A2227_00650</name>
</gene>
<proteinExistence type="inferred from homology"/>
<dbReference type="PANTHER" id="PTHR18964:SF149">
    <property type="entry name" value="BIFUNCTIONAL UDP-N-ACETYLGLUCOSAMINE 2-EPIMERASE_N-ACETYLMANNOSAMINE KINASE"/>
    <property type="match status" value="1"/>
</dbReference>
<dbReference type="SUPFAM" id="SSF53067">
    <property type="entry name" value="Actin-like ATPase domain"/>
    <property type="match status" value="1"/>
</dbReference>
<protein>
    <recommendedName>
        <fullName evidence="4">Sugar kinase</fullName>
    </recommendedName>
</protein>
<evidence type="ECO:0000313" key="2">
    <source>
        <dbReference type="EMBL" id="OGF25702.1"/>
    </source>
</evidence>
<evidence type="ECO:0000256" key="1">
    <source>
        <dbReference type="ARBA" id="ARBA00006479"/>
    </source>
</evidence>
<accession>A0A1F5SGF8</accession>
<comment type="similarity">
    <text evidence="1">Belongs to the ROK (NagC/XylR) family.</text>
</comment>
<dbReference type="InterPro" id="IPR043129">
    <property type="entry name" value="ATPase_NBD"/>
</dbReference>